<keyword evidence="3" id="KW-1185">Reference proteome</keyword>
<reference evidence="2 3" key="1">
    <citation type="submission" date="2016-10" db="EMBL/GenBank/DDBJ databases">
        <authorList>
            <person name="de Groot N.N."/>
        </authorList>
    </citation>
    <scope>NUCLEOTIDE SEQUENCE [LARGE SCALE GENOMIC DNA]</scope>
    <source>
        <strain evidence="2 3">DSM 29340</strain>
    </source>
</reference>
<dbReference type="PANTHER" id="PTHR34406:SF1">
    <property type="entry name" value="PROTEIN YCEI"/>
    <property type="match status" value="1"/>
</dbReference>
<dbReference type="SMART" id="SM00867">
    <property type="entry name" value="YceI"/>
    <property type="match status" value="1"/>
</dbReference>
<dbReference type="SUPFAM" id="SSF101874">
    <property type="entry name" value="YceI-like"/>
    <property type="match status" value="1"/>
</dbReference>
<dbReference type="InterPro" id="IPR036761">
    <property type="entry name" value="TTHA0802/YceI-like_sf"/>
</dbReference>
<dbReference type="OrthoDB" id="9811006at2"/>
<protein>
    <submittedName>
        <fullName evidence="2">Polyisoprenoid-binding protein YceI</fullName>
    </submittedName>
</protein>
<dbReference type="PANTHER" id="PTHR34406">
    <property type="entry name" value="PROTEIN YCEI"/>
    <property type="match status" value="1"/>
</dbReference>
<accession>A0A1H6QZG9</accession>
<proteinExistence type="predicted"/>
<evidence type="ECO:0000259" key="1">
    <source>
        <dbReference type="SMART" id="SM00867"/>
    </source>
</evidence>
<dbReference type="RefSeq" id="WP_092361682.1">
    <property type="nucleotide sequence ID" value="NZ_BMGV01000001.1"/>
</dbReference>
<evidence type="ECO:0000313" key="3">
    <source>
        <dbReference type="Proteomes" id="UP000199379"/>
    </source>
</evidence>
<dbReference type="Pfam" id="PF04264">
    <property type="entry name" value="YceI"/>
    <property type="match status" value="1"/>
</dbReference>
<dbReference type="AlphaFoldDB" id="A0A1H6QZG9"/>
<evidence type="ECO:0000313" key="2">
    <source>
        <dbReference type="EMBL" id="SEI44850.1"/>
    </source>
</evidence>
<feature type="domain" description="Lipid/polyisoprenoid-binding YceI-like" evidence="1">
    <location>
        <begin position="20"/>
        <end position="193"/>
    </location>
</feature>
<dbReference type="Proteomes" id="UP000199379">
    <property type="component" value="Unassembled WGS sequence"/>
</dbReference>
<dbReference type="InterPro" id="IPR007372">
    <property type="entry name" value="Lipid/polyisoprenoid-bd_YceI"/>
</dbReference>
<gene>
    <name evidence="2" type="ORF">SAMN05444007_101218</name>
</gene>
<dbReference type="Gene3D" id="2.40.128.110">
    <property type="entry name" value="Lipid/polyisoprenoid-binding, YceI-like"/>
    <property type="match status" value="1"/>
</dbReference>
<name>A0A1H6QZG9_9RHOB</name>
<sequence>MTRCPILAAGAAAQGIPAQVFTLDPAHGSVTFGVSHPGLSQFTAGFDTLSATLTLDPDDPDAAELEAEILVSSLDLPTPPLGLRVALMAPLWFDADAHPTITCRSDAITRTGDDAAQIEGTLTINGIDRPVRLTVTYNAGYPAGLFEPHARIGFSAETDTRRSEFGLTEGIPGAGSELGVGDSVRIRIEAEFTGTAAD</sequence>
<organism evidence="2 3">
    <name type="scientific">Cribrihabitans marinus</name>
    <dbReference type="NCBI Taxonomy" id="1227549"/>
    <lineage>
        <taxon>Bacteria</taxon>
        <taxon>Pseudomonadati</taxon>
        <taxon>Pseudomonadota</taxon>
        <taxon>Alphaproteobacteria</taxon>
        <taxon>Rhodobacterales</taxon>
        <taxon>Paracoccaceae</taxon>
        <taxon>Cribrihabitans</taxon>
    </lineage>
</organism>
<dbReference type="EMBL" id="FNYD01000001">
    <property type="protein sequence ID" value="SEI44850.1"/>
    <property type="molecule type" value="Genomic_DNA"/>
</dbReference>
<dbReference type="STRING" id="1227549.SAMN05444007_101218"/>